<dbReference type="EMBL" id="JAUJEA010000003">
    <property type="protein sequence ID" value="MDN5201598.1"/>
    <property type="molecule type" value="Genomic_DNA"/>
</dbReference>
<gene>
    <name evidence="2" type="ORF">QQ008_09505</name>
</gene>
<dbReference type="CDD" id="cd04301">
    <property type="entry name" value="NAT_SF"/>
    <property type="match status" value="1"/>
</dbReference>
<comment type="caution">
    <text evidence="2">The sequence shown here is derived from an EMBL/GenBank/DDBJ whole genome shotgun (WGS) entry which is preliminary data.</text>
</comment>
<dbReference type="RefSeq" id="WP_346751626.1">
    <property type="nucleotide sequence ID" value="NZ_JAUJEA010000003.1"/>
</dbReference>
<organism evidence="2 3">
    <name type="scientific">Splendidivirga corallicola</name>
    <dbReference type="NCBI Taxonomy" id="3051826"/>
    <lineage>
        <taxon>Bacteria</taxon>
        <taxon>Pseudomonadati</taxon>
        <taxon>Bacteroidota</taxon>
        <taxon>Cytophagia</taxon>
        <taxon>Cytophagales</taxon>
        <taxon>Splendidivirgaceae</taxon>
        <taxon>Splendidivirga</taxon>
    </lineage>
</organism>
<dbReference type="SUPFAM" id="SSF55729">
    <property type="entry name" value="Acyl-CoA N-acyltransferases (Nat)"/>
    <property type="match status" value="1"/>
</dbReference>
<evidence type="ECO:0000313" key="2">
    <source>
        <dbReference type="EMBL" id="MDN5201598.1"/>
    </source>
</evidence>
<evidence type="ECO:0000313" key="3">
    <source>
        <dbReference type="Proteomes" id="UP001172082"/>
    </source>
</evidence>
<dbReference type="InterPro" id="IPR016181">
    <property type="entry name" value="Acyl_CoA_acyltransferase"/>
</dbReference>
<dbReference type="Proteomes" id="UP001172082">
    <property type="component" value="Unassembled WGS sequence"/>
</dbReference>
<dbReference type="Gene3D" id="3.40.630.30">
    <property type="match status" value="1"/>
</dbReference>
<proteinExistence type="predicted"/>
<sequence>MEVEVIVAREEHMPHAVKISSLMEEASKVRGTGIAKRSVHYLQQKMKEGKAVIALRKNEIVGFCYIETWSHGKYVANSGLIVHPDFRNTGLAKKIKIKIFRLSQKKYPKAKIFGITTSLAVMKINSALGYRPVTFSELTTDEQFWKGCKSCKNYDILTRTERKHCLCTGMLYDGEAKPALIETSTSTAKIRKLQKVKKFFRRMKTGMKRKAVKV</sequence>
<protein>
    <submittedName>
        <fullName evidence="2">GNAT family N-acetyltransferase</fullName>
    </submittedName>
</protein>
<dbReference type="Pfam" id="PF00583">
    <property type="entry name" value="Acetyltransf_1"/>
    <property type="match status" value="1"/>
</dbReference>
<feature type="domain" description="N-acetyltransferase" evidence="1">
    <location>
        <begin position="50"/>
        <end position="95"/>
    </location>
</feature>
<keyword evidence="3" id="KW-1185">Reference proteome</keyword>
<evidence type="ECO:0000259" key="1">
    <source>
        <dbReference type="Pfam" id="PF00583"/>
    </source>
</evidence>
<accession>A0ABT8KMC3</accession>
<dbReference type="InterPro" id="IPR000182">
    <property type="entry name" value="GNAT_dom"/>
</dbReference>
<name>A0ABT8KMC3_9BACT</name>
<reference evidence="2" key="1">
    <citation type="submission" date="2023-06" db="EMBL/GenBank/DDBJ databases">
        <title>Genomic of Parafulvivirga corallium.</title>
        <authorList>
            <person name="Wang G."/>
        </authorList>
    </citation>
    <scope>NUCLEOTIDE SEQUENCE</scope>
    <source>
        <strain evidence="2">BMA10</strain>
    </source>
</reference>